<keyword evidence="1" id="KW-0812">Transmembrane</keyword>
<evidence type="ECO:0000313" key="3">
    <source>
        <dbReference type="Proteomes" id="UP000516018"/>
    </source>
</evidence>
<keyword evidence="1" id="KW-1133">Transmembrane helix</keyword>
<dbReference type="InterPro" id="IPR019201">
    <property type="entry name" value="DUF2065"/>
</dbReference>
<dbReference type="Pfam" id="PF09838">
    <property type="entry name" value="DUF2065"/>
    <property type="match status" value="1"/>
</dbReference>
<reference evidence="2 3" key="1">
    <citation type="submission" date="2020-08" db="EMBL/GenBank/DDBJ databases">
        <title>Lysobacter sp. II4 sp. nov., isolated from soil.</title>
        <authorList>
            <person name="Woo C.Y."/>
            <person name="Kim J."/>
        </authorList>
    </citation>
    <scope>NUCLEOTIDE SEQUENCE [LARGE SCALE GENOMIC DNA]</scope>
    <source>
        <strain evidence="2 3">II4</strain>
    </source>
</reference>
<sequence>MLVELLSALCLVAVLEGLFLFVAPRGWRQAVEQLHRLPDRGLRLLGGVFVALGLVSLFLVRGF</sequence>
<evidence type="ECO:0000256" key="1">
    <source>
        <dbReference type="SAM" id="Phobius"/>
    </source>
</evidence>
<feature type="transmembrane region" description="Helical" evidence="1">
    <location>
        <begin position="6"/>
        <end position="23"/>
    </location>
</feature>
<gene>
    <name evidence="2" type="ORF">H8B22_11215</name>
</gene>
<dbReference type="KEGG" id="lsx:H8B22_11215"/>
<dbReference type="PANTHER" id="PTHR38602:SF1">
    <property type="entry name" value="INNER MEMBRANE PROTEIN"/>
    <property type="match status" value="1"/>
</dbReference>
<protein>
    <submittedName>
        <fullName evidence="2">DUF2065 family protein</fullName>
    </submittedName>
</protein>
<proteinExistence type="predicted"/>
<dbReference type="Proteomes" id="UP000516018">
    <property type="component" value="Chromosome"/>
</dbReference>
<dbReference type="AlphaFoldDB" id="A0A7H0FVJ6"/>
<feature type="transmembrane region" description="Helical" evidence="1">
    <location>
        <begin position="44"/>
        <end position="60"/>
    </location>
</feature>
<dbReference type="RefSeq" id="WP_187711505.1">
    <property type="nucleotide sequence ID" value="NZ_CP060820.1"/>
</dbReference>
<evidence type="ECO:0000313" key="2">
    <source>
        <dbReference type="EMBL" id="QNP40062.1"/>
    </source>
</evidence>
<keyword evidence="1" id="KW-0472">Membrane</keyword>
<dbReference type="PANTHER" id="PTHR38602">
    <property type="entry name" value="INNER MEMBRANE PROTEIN-RELATED"/>
    <property type="match status" value="1"/>
</dbReference>
<name>A0A7H0FVJ6_9GAMM</name>
<dbReference type="EMBL" id="CP060820">
    <property type="protein sequence ID" value="QNP40062.1"/>
    <property type="molecule type" value="Genomic_DNA"/>
</dbReference>
<organism evidence="2 3">
    <name type="scientific">Agrilutibacter terrestris</name>
    <dbReference type="NCBI Taxonomy" id="2865112"/>
    <lineage>
        <taxon>Bacteria</taxon>
        <taxon>Pseudomonadati</taxon>
        <taxon>Pseudomonadota</taxon>
        <taxon>Gammaproteobacteria</taxon>
        <taxon>Lysobacterales</taxon>
        <taxon>Lysobacteraceae</taxon>
        <taxon>Agrilutibacter</taxon>
    </lineage>
</organism>
<accession>A0A7H0FVJ6</accession>
<keyword evidence="3" id="KW-1185">Reference proteome</keyword>